<proteinExistence type="predicted"/>
<dbReference type="Gene3D" id="3.30.1870.10">
    <property type="entry name" value="EreA-like, domain 2"/>
    <property type="match status" value="1"/>
</dbReference>
<comment type="caution">
    <text evidence="1">The sequence shown here is derived from an EMBL/GenBank/DDBJ whole genome shotgun (WGS) entry which is preliminary data.</text>
</comment>
<organism evidence="1 2">
    <name type="scientific">Lithohypha guttulata</name>
    <dbReference type="NCBI Taxonomy" id="1690604"/>
    <lineage>
        <taxon>Eukaryota</taxon>
        <taxon>Fungi</taxon>
        <taxon>Dikarya</taxon>
        <taxon>Ascomycota</taxon>
        <taxon>Pezizomycotina</taxon>
        <taxon>Eurotiomycetes</taxon>
        <taxon>Chaetothyriomycetidae</taxon>
        <taxon>Chaetothyriales</taxon>
        <taxon>Trichomeriaceae</taxon>
        <taxon>Lithohypha</taxon>
    </lineage>
</organism>
<reference evidence="1 2" key="1">
    <citation type="submission" date="2023-08" db="EMBL/GenBank/DDBJ databases">
        <title>Black Yeasts Isolated from many extreme environments.</title>
        <authorList>
            <person name="Coleine C."/>
            <person name="Stajich J.E."/>
            <person name="Selbmann L."/>
        </authorList>
    </citation>
    <scope>NUCLEOTIDE SEQUENCE [LARGE SCALE GENOMIC DNA]</scope>
    <source>
        <strain evidence="1 2">CCFEE 5885</strain>
    </source>
</reference>
<protein>
    <recommendedName>
        <fullName evidence="3">Erythromycin esterase</fullName>
    </recommendedName>
</protein>
<dbReference type="SUPFAM" id="SSF159501">
    <property type="entry name" value="EreA/ChaN-like"/>
    <property type="match status" value="1"/>
</dbReference>
<dbReference type="Gene3D" id="3.40.1660.10">
    <property type="entry name" value="EreA-like (biosynthetic domain)"/>
    <property type="match status" value="1"/>
</dbReference>
<dbReference type="InterPro" id="IPR052036">
    <property type="entry name" value="Hydrolase/PRTase-associated"/>
</dbReference>
<gene>
    <name evidence="1" type="ORF">LTR24_005810</name>
</gene>
<dbReference type="PANTHER" id="PTHR31299:SF0">
    <property type="entry name" value="ESTERASE, PUTATIVE (AFU_ORTHOLOGUE AFUA_1G05850)-RELATED"/>
    <property type="match status" value="1"/>
</dbReference>
<dbReference type="Pfam" id="PF05139">
    <property type="entry name" value="Erythro_esteras"/>
    <property type="match status" value="1"/>
</dbReference>
<dbReference type="EMBL" id="JAVRRG010000069">
    <property type="protein sequence ID" value="KAK5091811.1"/>
    <property type="molecule type" value="Genomic_DNA"/>
</dbReference>
<sequence length="463" mass="52804">MHQPPLILLSDLTQLFRKSDKMARSIPPMIANAAQPLPDIDSKDFASQFDTYGQSRVVLIGDASHGTSEFYRARAAITKRLITHHGFNIVAIEGDWPDAKAVDRYVRYSPAKQPPKDTSDLRVFDHFPRWMWRNKETSDFVDWLRDYNGSVPAGERTMFAGLDLYSMGKSMRAVIEYLDRVDPETARLARKRYSCLEPWADDPAMYGQHAWMKRAAPCEQGVVNVLKELLQKRLELSRHDGDDFFDAEMNARLVKDAEGYYRSMFYGRDDSWNRRDTHFFDTLVKLLKQSRGGKAVVWAHNSHVGDARHTGKGESRNEINIGQLCKEQWGASCSVIGCGTHTGTVAAADEWDDPMSVMDVVPSLDDSYERLMHDSGVPSFLLDLRKGHTDTELRQALLKPRLERFIGVIYRPATERYSHYTKAILPEQLDGYVWFDKSYAVQSFETAQPKEPPSAGETYPYGL</sequence>
<evidence type="ECO:0008006" key="3">
    <source>
        <dbReference type="Google" id="ProtNLM"/>
    </source>
</evidence>
<dbReference type="Proteomes" id="UP001345013">
    <property type="component" value="Unassembled WGS sequence"/>
</dbReference>
<dbReference type="InterPro" id="IPR007815">
    <property type="entry name" value="Emycin_Estase"/>
</dbReference>
<evidence type="ECO:0000313" key="1">
    <source>
        <dbReference type="EMBL" id="KAK5091811.1"/>
    </source>
</evidence>
<name>A0ABR0K8R1_9EURO</name>
<accession>A0ABR0K8R1</accession>
<dbReference type="PANTHER" id="PTHR31299">
    <property type="entry name" value="ESTERASE, PUTATIVE (AFU_ORTHOLOGUE AFUA_1G05850)-RELATED"/>
    <property type="match status" value="1"/>
</dbReference>
<dbReference type="InterPro" id="IPR014622">
    <property type="entry name" value="UCP036794_erythomycin"/>
</dbReference>
<dbReference type="PIRSF" id="PIRSF036794">
    <property type="entry name" value="UCP_erythr_ester"/>
    <property type="match status" value="1"/>
</dbReference>
<dbReference type="CDD" id="cd14728">
    <property type="entry name" value="Ere-like"/>
    <property type="match status" value="1"/>
</dbReference>
<evidence type="ECO:0000313" key="2">
    <source>
        <dbReference type="Proteomes" id="UP001345013"/>
    </source>
</evidence>
<keyword evidence="2" id="KW-1185">Reference proteome</keyword>